<dbReference type="Pfam" id="PF00089">
    <property type="entry name" value="Trypsin"/>
    <property type="match status" value="1"/>
</dbReference>
<dbReference type="PANTHER" id="PTHR24260:SF136">
    <property type="entry name" value="GH08193P-RELATED"/>
    <property type="match status" value="1"/>
</dbReference>
<feature type="compositionally biased region" description="Basic and acidic residues" evidence="1">
    <location>
        <begin position="31"/>
        <end position="40"/>
    </location>
</feature>
<dbReference type="EMBL" id="JBEDNZ010000003">
    <property type="protein sequence ID" value="KAL0850371.1"/>
    <property type="molecule type" value="Genomic_DNA"/>
</dbReference>
<keyword evidence="2" id="KW-0472">Membrane</keyword>
<dbReference type="InterPro" id="IPR009003">
    <property type="entry name" value="Peptidase_S1_PA"/>
</dbReference>
<dbReference type="AlphaFoldDB" id="A0ABD0TMB7"/>
<feature type="chain" id="PRO_5044832183" description="Peptidase S1 domain-containing protein" evidence="3">
    <location>
        <begin position="27"/>
        <end position="345"/>
    </location>
</feature>
<dbReference type="SMART" id="SM00020">
    <property type="entry name" value="Tryp_SPc"/>
    <property type="match status" value="1"/>
</dbReference>
<dbReference type="PROSITE" id="PS50240">
    <property type="entry name" value="TRYPSIN_DOM"/>
    <property type="match status" value="1"/>
</dbReference>
<dbReference type="InterPro" id="IPR051333">
    <property type="entry name" value="CLIP_Serine_Protease"/>
</dbReference>
<keyword evidence="2" id="KW-0812">Transmembrane</keyword>
<reference evidence="5 6" key="1">
    <citation type="submission" date="2024-06" db="EMBL/GenBank/DDBJ databases">
        <title>A chromosome-level genome assembly of beet webworm, Loxostege sticticalis.</title>
        <authorList>
            <person name="Zhang Y."/>
        </authorList>
    </citation>
    <scope>NUCLEOTIDE SEQUENCE [LARGE SCALE GENOMIC DNA]</scope>
    <source>
        <strain evidence="5">AQ028</strain>
        <tissue evidence="5">Male pupae</tissue>
    </source>
</reference>
<gene>
    <name evidence="5" type="ORF">ABMA28_012197</name>
</gene>
<comment type="caution">
    <text evidence="5">The sequence shown here is derived from an EMBL/GenBank/DDBJ whole genome shotgun (WGS) entry which is preliminary data.</text>
</comment>
<feature type="domain" description="Peptidase S1" evidence="4">
    <location>
        <begin position="71"/>
        <end position="292"/>
    </location>
</feature>
<dbReference type="SUPFAM" id="SSF50494">
    <property type="entry name" value="Trypsin-like serine proteases"/>
    <property type="match status" value="1"/>
</dbReference>
<dbReference type="Proteomes" id="UP001549921">
    <property type="component" value="Unassembled WGS sequence"/>
</dbReference>
<evidence type="ECO:0000259" key="4">
    <source>
        <dbReference type="PROSITE" id="PS50240"/>
    </source>
</evidence>
<feature type="signal peptide" evidence="3">
    <location>
        <begin position="1"/>
        <end position="26"/>
    </location>
</feature>
<keyword evidence="3" id="KW-0732">Signal</keyword>
<sequence length="345" mass="38612">MKSIFVLSQYLILIVLICEFVGIAAGENVKKSVDDSRDDNGESDDSKDESMDIPVENETNNLTCTRRQNSLMHEIRSAKAKEFPFMAAVMSHQNEYLCSGSVVSNGLILTTAQCTQQPISYVLLDTINDKKDEAVTLHITKSEKFPTYTGGESLKDVGLIYTEKHNSSVASKIRLSNFTSSRNLVDLVGVGFGLNADVGQTKELQYIGMEHRSPYDPSDIMRAYFDCIETKVMTCYKDTGGPIIFNNELVGIVIKGQDDCTKEMSSSYAISKRMADILPTYTFKAWLDERIKKNEDQEPTALATYPSQPAQRHKVKMTVYSRVDGITPHFSILIITTIYMFVCFA</sequence>
<dbReference type="InterPro" id="IPR001254">
    <property type="entry name" value="Trypsin_dom"/>
</dbReference>
<proteinExistence type="predicted"/>
<dbReference type="PANTHER" id="PTHR24260">
    <property type="match status" value="1"/>
</dbReference>
<accession>A0ABD0TMB7</accession>
<dbReference type="InterPro" id="IPR043504">
    <property type="entry name" value="Peptidase_S1_PA_chymotrypsin"/>
</dbReference>
<evidence type="ECO:0000313" key="6">
    <source>
        <dbReference type="Proteomes" id="UP001549921"/>
    </source>
</evidence>
<evidence type="ECO:0000256" key="2">
    <source>
        <dbReference type="SAM" id="Phobius"/>
    </source>
</evidence>
<evidence type="ECO:0000256" key="3">
    <source>
        <dbReference type="SAM" id="SignalP"/>
    </source>
</evidence>
<keyword evidence="2" id="KW-1133">Transmembrane helix</keyword>
<name>A0ABD0TMB7_LOXSC</name>
<protein>
    <recommendedName>
        <fullName evidence="4">Peptidase S1 domain-containing protein</fullName>
    </recommendedName>
</protein>
<dbReference type="Gene3D" id="2.40.10.10">
    <property type="entry name" value="Trypsin-like serine proteases"/>
    <property type="match status" value="2"/>
</dbReference>
<evidence type="ECO:0000256" key="1">
    <source>
        <dbReference type="SAM" id="MobiDB-lite"/>
    </source>
</evidence>
<feature type="transmembrane region" description="Helical" evidence="2">
    <location>
        <begin position="326"/>
        <end position="344"/>
    </location>
</feature>
<feature type="region of interest" description="Disordered" evidence="1">
    <location>
        <begin position="31"/>
        <end position="59"/>
    </location>
</feature>
<organism evidence="5 6">
    <name type="scientific">Loxostege sticticalis</name>
    <name type="common">Beet webworm moth</name>
    <dbReference type="NCBI Taxonomy" id="481309"/>
    <lineage>
        <taxon>Eukaryota</taxon>
        <taxon>Metazoa</taxon>
        <taxon>Ecdysozoa</taxon>
        <taxon>Arthropoda</taxon>
        <taxon>Hexapoda</taxon>
        <taxon>Insecta</taxon>
        <taxon>Pterygota</taxon>
        <taxon>Neoptera</taxon>
        <taxon>Endopterygota</taxon>
        <taxon>Lepidoptera</taxon>
        <taxon>Glossata</taxon>
        <taxon>Ditrysia</taxon>
        <taxon>Pyraloidea</taxon>
        <taxon>Crambidae</taxon>
        <taxon>Pyraustinae</taxon>
        <taxon>Loxostege</taxon>
    </lineage>
</organism>
<evidence type="ECO:0000313" key="5">
    <source>
        <dbReference type="EMBL" id="KAL0850371.1"/>
    </source>
</evidence>